<protein>
    <submittedName>
        <fullName evidence="2">Uncharacterized protein</fullName>
    </submittedName>
</protein>
<dbReference type="AlphaFoldDB" id="A0A0D2X4Q2"/>
<feature type="region of interest" description="Disordered" evidence="1">
    <location>
        <begin position="46"/>
        <end position="109"/>
    </location>
</feature>
<sequence length="109" mass="11242">MEVLNSTPISASQAGRQLATFLRHANALNVPATTASQLGVLEQGIRSHQQRVSGASADDSVSSDNGTAKTPSKHSSSSSKSADVMEMDTEQSAPAASTPKSSKKSKSRA</sequence>
<proteinExistence type="predicted"/>
<evidence type="ECO:0000256" key="1">
    <source>
        <dbReference type="SAM" id="MobiDB-lite"/>
    </source>
</evidence>
<dbReference type="RefSeq" id="XP_004344401.1">
    <property type="nucleotide sequence ID" value="XM_004344351.2"/>
</dbReference>
<accession>A0A0D2X4Q2</accession>
<organism evidence="2 3">
    <name type="scientific">Capsaspora owczarzaki (strain ATCC 30864)</name>
    <dbReference type="NCBI Taxonomy" id="595528"/>
    <lineage>
        <taxon>Eukaryota</taxon>
        <taxon>Filasterea</taxon>
        <taxon>Capsaspora</taxon>
    </lineage>
</organism>
<dbReference type="InParanoid" id="A0A0D2X4Q2"/>
<feature type="compositionally biased region" description="Low complexity" evidence="1">
    <location>
        <begin position="52"/>
        <end position="64"/>
    </location>
</feature>
<reference evidence="3" key="1">
    <citation type="submission" date="2011-02" db="EMBL/GenBank/DDBJ databases">
        <title>The Genome Sequence of Capsaspora owczarzaki ATCC 30864.</title>
        <authorList>
            <person name="Russ C."/>
            <person name="Cuomo C."/>
            <person name="Burger G."/>
            <person name="Gray M.W."/>
            <person name="Holland P.W.H."/>
            <person name="King N."/>
            <person name="Lang F.B.F."/>
            <person name="Roger A.J."/>
            <person name="Ruiz-Trillo I."/>
            <person name="Young S.K."/>
            <person name="Zeng Q."/>
            <person name="Gargeya S."/>
            <person name="Alvarado L."/>
            <person name="Berlin A."/>
            <person name="Chapman S.B."/>
            <person name="Chen Z."/>
            <person name="Freedman E."/>
            <person name="Gellesch M."/>
            <person name="Goldberg J."/>
            <person name="Griggs A."/>
            <person name="Gujja S."/>
            <person name="Heilman E."/>
            <person name="Heiman D."/>
            <person name="Howarth C."/>
            <person name="Mehta T."/>
            <person name="Neiman D."/>
            <person name="Pearson M."/>
            <person name="Roberts A."/>
            <person name="Saif S."/>
            <person name="Shea T."/>
            <person name="Shenoy N."/>
            <person name="Sisk P."/>
            <person name="Stolte C."/>
            <person name="Sykes S."/>
            <person name="White J."/>
            <person name="Yandava C."/>
            <person name="Haas B."/>
            <person name="Nusbaum C."/>
            <person name="Birren B."/>
        </authorList>
    </citation>
    <scope>NUCLEOTIDE SEQUENCE</scope>
    <source>
        <strain evidence="3">ATCC 30864</strain>
    </source>
</reference>
<dbReference type="EMBL" id="KE346371">
    <property type="protein sequence ID" value="KJE96454.1"/>
    <property type="molecule type" value="Genomic_DNA"/>
</dbReference>
<evidence type="ECO:0000313" key="3">
    <source>
        <dbReference type="Proteomes" id="UP000008743"/>
    </source>
</evidence>
<keyword evidence="3" id="KW-1185">Reference proteome</keyword>
<name>A0A0D2X4Q2_CAPO3</name>
<gene>
    <name evidence="2" type="ORF">CAOG_006780</name>
</gene>
<evidence type="ECO:0000313" key="2">
    <source>
        <dbReference type="EMBL" id="KJE96454.1"/>
    </source>
</evidence>
<dbReference type="Proteomes" id="UP000008743">
    <property type="component" value="Unassembled WGS sequence"/>
</dbReference>